<feature type="compositionally biased region" description="Basic and acidic residues" evidence="1">
    <location>
        <begin position="79"/>
        <end position="90"/>
    </location>
</feature>
<feature type="compositionally biased region" description="Basic and acidic residues" evidence="1">
    <location>
        <begin position="40"/>
        <end position="49"/>
    </location>
</feature>
<dbReference type="eggNOG" id="ENOG502T4C9">
    <property type="taxonomic scope" value="Eukaryota"/>
</dbReference>
<gene>
    <name evidence="2" type="ORF">MCYG_04672</name>
</gene>
<keyword evidence="3" id="KW-1185">Reference proteome</keyword>
<dbReference type="AlphaFoldDB" id="C5FP00"/>
<dbReference type="RefSeq" id="XP_002846935.1">
    <property type="nucleotide sequence ID" value="XM_002846889.1"/>
</dbReference>
<dbReference type="Proteomes" id="UP000002035">
    <property type="component" value="Unassembled WGS sequence"/>
</dbReference>
<organism evidence="2 3">
    <name type="scientific">Arthroderma otae (strain ATCC MYA-4605 / CBS 113480)</name>
    <name type="common">Microsporum canis</name>
    <dbReference type="NCBI Taxonomy" id="554155"/>
    <lineage>
        <taxon>Eukaryota</taxon>
        <taxon>Fungi</taxon>
        <taxon>Dikarya</taxon>
        <taxon>Ascomycota</taxon>
        <taxon>Pezizomycotina</taxon>
        <taxon>Eurotiomycetes</taxon>
        <taxon>Eurotiomycetidae</taxon>
        <taxon>Onygenales</taxon>
        <taxon>Arthrodermataceae</taxon>
        <taxon>Microsporum</taxon>
    </lineage>
</organism>
<sequence length="109" mass="12294">MSGPTKPEDSGVISQEGVISKPEGTGAEPRPVSETISENEMGRMHHGHSEQSQFQPFTSLSDQKKAGEREYGYDQGHPISDKHHNEDYSFMKRKPGKKSYFSELLENFH</sequence>
<accession>C5FP00</accession>
<feature type="region of interest" description="Disordered" evidence="1">
    <location>
        <begin position="1"/>
        <end position="90"/>
    </location>
</feature>
<dbReference type="OrthoDB" id="4172329at2759"/>
<dbReference type="EMBL" id="DS995704">
    <property type="protein sequence ID" value="EEQ31853.1"/>
    <property type="molecule type" value="Genomic_DNA"/>
</dbReference>
<name>C5FP00_ARTOC</name>
<dbReference type="GeneID" id="9230050"/>
<evidence type="ECO:0000313" key="3">
    <source>
        <dbReference type="Proteomes" id="UP000002035"/>
    </source>
</evidence>
<dbReference type="OMA" id="LAGQFME"/>
<protein>
    <submittedName>
        <fullName evidence="2">Uncharacterized protein</fullName>
    </submittedName>
</protein>
<feature type="compositionally biased region" description="Polar residues" evidence="1">
    <location>
        <begin position="50"/>
        <end position="61"/>
    </location>
</feature>
<feature type="compositionally biased region" description="Basic and acidic residues" evidence="1">
    <location>
        <begin position="62"/>
        <end position="72"/>
    </location>
</feature>
<dbReference type="HOGENOM" id="CLU_136374_0_0_1"/>
<evidence type="ECO:0000313" key="2">
    <source>
        <dbReference type="EMBL" id="EEQ31853.1"/>
    </source>
</evidence>
<dbReference type="VEuPathDB" id="FungiDB:MCYG_04672"/>
<reference evidence="3" key="1">
    <citation type="journal article" date="2012" name="MBio">
        <title>Comparative genome analysis of Trichophyton rubrum and related dermatophytes reveals candidate genes involved in infection.</title>
        <authorList>
            <person name="Martinez D.A."/>
            <person name="Oliver B.G."/>
            <person name="Graeser Y."/>
            <person name="Goldberg J.M."/>
            <person name="Li W."/>
            <person name="Martinez-Rossi N.M."/>
            <person name="Monod M."/>
            <person name="Shelest E."/>
            <person name="Barton R.C."/>
            <person name="Birch E."/>
            <person name="Brakhage A.A."/>
            <person name="Chen Z."/>
            <person name="Gurr S.J."/>
            <person name="Heiman D."/>
            <person name="Heitman J."/>
            <person name="Kosti I."/>
            <person name="Rossi A."/>
            <person name="Saif S."/>
            <person name="Samalova M."/>
            <person name="Saunders C.W."/>
            <person name="Shea T."/>
            <person name="Summerbell R.C."/>
            <person name="Xu J."/>
            <person name="Young S."/>
            <person name="Zeng Q."/>
            <person name="Birren B.W."/>
            <person name="Cuomo C.A."/>
            <person name="White T.C."/>
        </authorList>
    </citation>
    <scope>NUCLEOTIDE SEQUENCE [LARGE SCALE GENOMIC DNA]</scope>
    <source>
        <strain evidence="3">ATCC MYA-4605 / CBS 113480</strain>
    </source>
</reference>
<proteinExistence type="predicted"/>
<evidence type="ECO:0000256" key="1">
    <source>
        <dbReference type="SAM" id="MobiDB-lite"/>
    </source>
</evidence>